<keyword evidence="3" id="KW-0235">DNA replication</keyword>
<keyword evidence="7" id="KW-0732">Signal</keyword>
<evidence type="ECO:0000313" key="9">
    <source>
        <dbReference type="EMBL" id="MBD7959061.1"/>
    </source>
</evidence>
<dbReference type="InterPro" id="IPR029319">
    <property type="entry name" value="DNA_ligase_OB"/>
</dbReference>
<evidence type="ECO:0000313" key="10">
    <source>
        <dbReference type="Proteomes" id="UP000634919"/>
    </source>
</evidence>
<dbReference type="Proteomes" id="UP000634919">
    <property type="component" value="Unassembled WGS sequence"/>
</dbReference>
<dbReference type="SUPFAM" id="SSF56091">
    <property type="entry name" value="DNA ligase/mRNA capping enzyme, catalytic domain"/>
    <property type="match status" value="1"/>
</dbReference>
<dbReference type="PROSITE" id="PS50160">
    <property type="entry name" value="DNA_LIGASE_A3"/>
    <property type="match status" value="1"/>
</dbReference>
<evidence type="ECO:0000256" key="7">
    <source>
        <dbReference type="SAM" id="SignalP"/>
    </source>
</evidence>
<evidence type="ECO:0000256" key="1">
    <source>
        <dbReference type="ARBA" id="ARBA00001968"/>
    </source>
</evidence>
<name>A0ABR8S6F6_9BURK</name>
<comment type="caution">
    <text evidence="9">The sequence shown here is derived from an EMBL/GenBank/DDBJ whole genome shotgun (WGS) entry which is preliminary data.</text>
</comment>
<evidence type="ECO:0000256" key="4">
    <source>
        <dbReference type="ARBA" id="ARBA00022763"/>
    </source>
</evidence>
<evidence type="ECO:0000259" key="8">
    <source>
        <dbReference type="PROSITE" id="PS50160"/>
    </source>
</evidence>
<dbReference type="Gene3D" id="3.30.470.30">
    <property type="entry name" value="DNA ligase/mRNA capping enzyme"/>
    <property type="match status" value="1"/>
</dbReference>
<comment type="cofactor">
    <cofactor evidence="1">
        <name>a divalent metal cation</name>
        <dbReference type="ChEBI" id="CHEBI:60240"/>
    </cofactor>
</comment>
<dbReference type="NCBIfam" id="NF006592">
    <property type="entry name" value="PRK09125.1"/>
    <property type="match status" value="1"/>
</dbReference>
<evidence type="ECO:0000256" key="6">
    <source>
        <dbReference type="ARBA" id="ARBA00034003"/>
    </source>
</evidence>
<dbReference type="InterPro" id="IPR012310">
    <property type="entry name" value="DNA_ligase_ATP-dep_cent"/>
</dbReference>
<dbReference type="Gene3D" id="2.40.50.140">
    <property type="entry name" value="Nucleic acid-binding proteins"/>
    <property type="match status" value="1"/>
</dbReference>
<dbReference type="CDD" id="cd08041">
    <property type="entry name" value="OBF_kDNA_ligase_like"/>
    <property type="match status" value="1"/>
</dbReference>
<evidence type="ECO:0000256" key="3">
    <source>
        <dbReference type="ARBA" id="ARBA00022705"/>
    </source>
</evidence>
<dbReference type="GO" id="GO:0016874">
    <property type="term" value="F:ligase activity"/>
    <property type="evidence" value="ECO:0007669"/>
    <property type="project" value="UniProtKB-KW"/>
</dbReference>
<evidence type="ECO:0000256" key="2">
    <source>
        <dbReference type="ARBA" id="ARBA00022598"/>
    </source>
</evidence>
<dbReference type="SUPFAM" id="SSF50249">
    <property type="entry name" value="Nucleic acid-binding proteins"/>
    <property type="match status" value="1"/>
</dbReference>
<dbReference type="PANTHER" id="PTHR47810:SF1">
    <property type="entry name" value="DNA LIGASE B"/>
    <property type="match status" value="1"/>
</dbReference>
<keyword evidence="10" id="KW-1185">Reference proteome</keyword>
<keyword evidence="2 9" id="KW-0436">Ligase</keyword>
<feature type="chain" id="PRO_5046187018" evidence="7">
    <location>
        <begin position="43"/>
        <end position="303"/>
    </location>
</feature>
<dbReference type="CDD" id="cd07896">
    <property type="entry name" value="Adenylation_kDNA_ligase_like"/>
    <property type="match status" value="1"/>
</dbReference>
<proteinExistence type="predicted"/>
<comment type="catalytic activity">
    <reaction evidence="6">
        <text>ATP + (deoxyribonucleotide)n-3'-hydroxyl + 5'-phospho-(deoxyribonucleotide)m = (deoxyribonucleotide)n+m + AMP + diphosphate.</text>
        <dbReference type="EC" id="6.5.1.1"/>
    </reaction>
</comment>
<dbReference type="Pfam" id="PF14743">
    <property type="entry name" value="DNA_ligase_OB_2"/>
    <property type="match status" value="1"/>
</dbReference>
<dbReference type="InterPro" id="IPR050326">
    <property type="entry name" value="NAD_dep_DNA_ligaseB"/>
</dbReference>
<gene>
    <name evidence="9" type="ORF">H9646_01065</name>
</gene>
<dbReference type="Gene3D" id="3.30.1490.70">
    <property type="match status" value="1"/>
</dbReference>
<keyword evidence="5" id="KW-0234">DNA repair</keyword>
<dbReference type="PANTHER" id="PTHR47810">
    <property type="entry name" value="DNA LIGASE"/>
    <property type="match status" value="1"/>
</dbReference>
<feature type="signal peptide" evidence="7">
    <location>
        <begin position="1"/>
        <end position="42"/>
    </location>
</feature>
<dbReference type="InterPro" id="IPR012340">
    <property type="entry name" value="NA-bd_OB-fold"/>
</dbReference>
<keyword evidence="4" id="KW-0227">DNA damage</keyword>
<organism evidence="9 10">
    <name type="scientific">Comamonas avium</name>
    <dbReference type="NCBI Taxonomy" id="2762231"/>
    <lineage>
        <taxon>Bacteria</taxon>
        <taxon>Pseudomonadati</taxon>
        <taxon>Pseudomonadota</taxon>
        <taxon>Betaproteobacteria</taxon>
        <taxon>Burkholderiales</taxon>
        <taxon>Comamonadaceae</taxon>
        <taxon>Comamonas</taxon>
    </lineage>
</organism>
<accession>A0ABR8S6F6</accession>
<sequence>MQPHQDPYPTSDRKGAAMSTWMVLRRMLCAALAAACATVALASDLTLANTYRPDIDVRAYWVSEKYDGIRAHWDGKQLRSRQGVPIDAPAWFTEHWPAQPMDGELWAGREQFAAVQSSVGQGRKDEAGWRALRYMVFDLPAHSGPFAQRQQALQKLVAAIGKDWVQAAAQWQVASHEALMRQLRTVSAAGAEGLMLRHADSPYRAGRSDDLIKLKLFEDAEAVVVAHLPGKGKYQGMTGALLVQMPSGQRFKIGSGLSDADRAQPPAMGSTITYRFNGSHPSGLPRFARYWRVRSDTALQQKQ</sequence>
<evidence type="ECO:0000256" key="5">
    <source>
        <dbReference type="ARBA" id="ARBA00023204"/>
    </source>
</evidence>
<dbReference type="Pfam" id="PF01068">
    <property type="entry name" value="DNA_ligase_A_M"/>
    <property type="match status" value="1"/>
</dbReference>
<protein>
    <submittedName>
        <fullName evidence="9">DNA ligase</fullName>
    </submittedName>
</protein>
<feature type="domain" description="ATP-dependent DNA ligase family profile" evidence="8">
    <location>
        <begin position="145"/>
        <end position="247"/>
    </location>
</feature>
<dbReference type="EMBL" id="JACSQK010000001">
    <property type="protein sequence ID" value="MBD7959061.1"/>
    <property type="molecule type" value="Genomic_DNA"/>
</dbReference>
<reference evidence="9 10" key="1">
    <citation type="submission" date="2020-08" db="EMBL/GenBank/DDBJ databases">
        <title>A Genomic Blueprint of the Chicken Gut Microbiome.</title>
        <authorList>
            <person name="Gilroy R."/>
            <person name="Ravi A."/>
            <person name="Getino M."/>
            <person name="Pursley I."/>
            <person name="Horton D.L."/>
            <person name="Alikhan N.-F."/>
            <person name="Baker D."/>
            <person name="Gharbi K."/>
            <person name="Hall N."/>
            <person name="Watson M."/>
            <person name="Adriaenssens E.M."/>
            <person name="Foster-Nyarko E."/>
            <person name="Jarju S."/>
            <person name="Secka A."/>
            <person name="Antonio M."/>
            <person name="Oren A."/>
            <person name="Chaudhuri R."/>
            <person name="La Ragione R.M."/>
            <person name="Hildebrand F."/>
            <person name="Pallen M.J."/>
        </authorList>
    </citation>
    <scope>NUCLEOTIDE SEQUENCE [LARGE SCALE GENOMIC DNA]</scope>
    <source>
        <strain evidence="9 10">Sa2CVA6</strain>
    </source>
</reference>